<evidence type="ECO:0000313" key="2">
    <source>
        <dbReference type="Proteomes" id="UP001351900"/>
    </source>
</evidence>
<evidence type="ECO:0000313" key="1">
    <source>
        <dbReference type="EMBL" id="MEF2254344.1"/>
    </source>
</evidence>
<reference evidence="1 2" key="1">
    <citation type="submission" date="2024-01" db="EMBL/GenBank/DDBJ databases">
        <title>the genome sequence of strain Microbacterium schleiferi NBRC 15075.</title>
        <authorList>
            <person name="Ding Y."/>
            <person name="Zhang G."/>
        </authorList>
    </citation>
    <scope>NUCLEOTIDE SEQUENCE [LARGE SCALE GENOMIC DNA]</scope>
    <source>
        <strain evidence="1 2">NBRC 15075</strain>
    </source>
</reference>
<dbReference type="RefSeq" id="WP_331790907.1">
    <property type="nucleotide sequence ID" value="NZ_BAAAUO010000005.1"/>
</dbReference>
<gene>
    <name evidence="1" type="ORF">V2V91_04225</name>
</gene>
<organism evidence="1 2">
    <name type="scientific">Microbacterium schleiferi</name>
    <dbReference type="NCBI Taxonomy" id="69362"/>
    <lineage>
        <taxon>Bacteria</taxon>
        <taxon>Bacillati</taxon>
        <taxon>Actinomycetota</taxon>
        <taxon>Actinomycetes</taxon>
        <taxon>Micrococcales</taxon>
        <taxon>Microbacteriaceae</taxon>
        <taxon>Microbacterium</taxon>
    </lineage>
</organism>
<proteinExistence type="predicted"/>
<comment type="caution">
    <text evidence="1">The sequence shown here is derived from an EMBL/GenBank/DDBJ whole genome shotgun (WGS) entry which is preliminary data.</text>
</comment>
<keyword evidence="2" id="KW-1185">Reference proteome</keyword>
<accession>A0ABU7V3T1</accession>
<sequence>MVTDIDLLRAIERAPMRTARYADLRGLGTNVWRALDGLVEQGAVTRLAHGVYTVPPDGADGRTWKPTLEAAGHAVATARFGNRNAVLMGIGAARYWAAIPRAIGATTVAVPKAGQAPVELEHGGILHLIPRDLPKLHAGLERTELGDALVTTPAQTAYDLLMKPKQGGLPEAALAAAQDLRGQIRAADLAHVVELWGRANAPVRQMLRDLERNEAADG</sequence>
<dbReference type="Proteomes" id="UP001351900">
    <property type="component" value="Unassembled WGS sequence"/>
</dbReference>
<dbReference type="EMBL" id="JAZHOV010000002">
    <property type="protein sequence ID" value="MEF2254344.1"/>
    <property type="molecule type" value="Genomic_DNA"/>
</dbReference>
<protein>
    <recommendedName>
        <fullName evidence="3">AbiEi antitoxin C-terminal domain-containing protein</fullName>
    </recommendedName>
</protein>
<name>A0ABU7V3T1_9MICO</name>
<evidence type="ECO:0008006" key="3">
    <source>
        <dbReference type="Google" id="ProtNLM"/>
    </source>
</evidence>